<dbReference type="InterPro" id="IPR002035">
    <property type="entry name" value="VWF_A"/>
</dbReference>
<gene>
    <name evidence="2" type="ORF">NE237_000873</name>
</gene>
<dbReference type="OrthoDB" id="5855668at2759"/>
<dbReference type="Pfam" id="PF07002">
    <property type="entry name" value="Copine"/>
    <property type="match status" value="1"/>
</dbReference>
<proteinExistence type="predicted"/>
<evidence type="ECO:0000259" key="1">
    <source>
        <dbReference type="SMART" id="SM00327"/>
    </source>
</evidence>
<dbReference type="InterPro" id="IPR027942">
    <property type="entry name" value="SEO_N"/>
</dbReference>
<organism evidence="2 3">
    <name type="scientific">Protea cynaroides</name>
    <dbReference type="NCBI Taxonomy" id="273540"/>
    <lineage>
        <taxon>Eukaryota</taxon>
        <taxon>Viridiplantae</taxon>
        <taxon>Streptophyta</taxon>
        <taxon>Embryophyta</taxon>
        <taxon>Tracheophyta</taxon>
        <taxon>Spermatophyta</taxon>
        <taxon>Magnoliopsida</taxon>
        <taxon>Proteales</taxon>
        <taxon>Proteaceae</taxon>
        <taxon>Protea</taxon>
    </lineage>
</organism>
<dbReference type="GO" id="GO:0016567">
    <property type="term" value="P:protein ubiquitination"/>
    <property type="evidence" value="ECO:0007669"/>
    <property type="project" value="TreeGrafter"/>
</dbReference>
<dbReference type="GO" id="GO:0004842">
    <property type="term" value="F:ubiquitin-protein transferase activity"/>
    <property type="evidence" value="ECO:0007669"/>
    <property type="project" value="TreeGrafter"/>
</dbReference>
<dbReference type="PANTHER" id="PTHR45751:SF16">
    <property type="entry name" value="E3 UBIQUITIN-PROTEIN LIGASE RGLG4"/>
    <property type="match status" value="1"/>
</dbReference>
<dbReference type="GO" id="GO:0005634">
    <property type="term" value="C:nucleus"/>
    <property type="evidence" value="ECO:0007669"/>
    <property type="project" value="TreeGrafter"/>
</dbReference>
<dbReference type="Pfam" id="PF14576">
    <property type="entry name" value="SEO_N"/>
    <property type="match status" value="2"/>
</dbReference>
<protein>
    <recommendedName>
        <fullName evidence="1">VWFA domain-containing protein</fullName>
    </recommendedName>
</protein>
<sequence>MEKLKSILSLPVDWDCKLIIDENAIISTHAPNGKKVDVRPLHSLINKILMPTATTNDQVDLDYSNLKSFQNSSCFQELFKIVHKNYCQLSCKCSGGGDANSTTVALFKTWSVYSWEVKMVLALAAFAIIYGESLLMANQTNPLAESIKLLKQLPNKKKLSKIRPLILAMVKLTNAIFTVDDSQSENISIYIQTVVCWIVRSVVVCTSQIIGFDDEYTEDELSKLTELVDRMNSHLGLLFDIEDENCKLTIDENEIRNTHAPNGKEVEVGPLHKLINEILIASNTIIVEGASGDQATLDSQLKSFKNSSRDSLEELTKIVRKIYCELSCECLGGGDVNSKTMALFKTLSQFSWEAKMVLALAAFSIIYGEFSLTVNHSNPLVKLLKQVVDKSKLLKIKSLIDAMVKVTNTIVDMVNVGKSRPVDISTYIETTVSWTVGSIIVCTSQIIGLDDEYTENELAKLTKKVDRMNTKLGQDLHTWWQSVDEKKKELNQYFQKMTDNDELPHAENIEQVVAALEEAGLGSSNLILGIDFTDSNRTQGKISFNNKSLHAIGSTRNPYQQAIAVIGETLSEFAVNKKIPCYGFGDKTTEDKTVFSFLPDNNPCKDFEEVLKRYEEIAPNLELFGPTSFAPIVDASIDIVEKSGGQHHVLVIIADGQVMTRAFHFLSLSSFYIWFMPAININGRIVKVSKVKKGRSKQEEETFKSIVTASLHALSIVLVGVGDGPWDEMKRFCDNIPGRKFDNFQFVNLTDIMKKELKPSEKEATFAQVALRKIPNQYKKSEELKLLGHTTGKAKKVVPLNPPVK</sequence>
<name>A0A9Q0KS77_9MAGN</name>
<feature type="domain" description="VWFA" evidence="1">
    <location>
        <begin position="523"/>
        <end position="754"/>
    </location>
</feature>
<dbReference type="InterPro" id="IPR010734">
    <property type="entry name" value="Copine_C"/>
</dbReference>
<evidence type="ECO:0000313" key="2">
    <source>
        <dbReference type="EMBL" id="KAJ4975767.1"/>
    </source>
</evidence>
<dbReference type="EMBL" id="JAMYWD010000003">
    <property type="protein sequence ID" value="KAJ4975767.1"/>
    <property type="molecule type" value="Genomic_DNA"/>
</dbReference>
<comment type="caution">
    <text evidence="2">The sequence shown here is derived from an EMBL/GenBank/DDBJ whole genome shotgun (WGS) entry which is preliminary data.</text>
</comment>
<accession>A0A9Q0KS77</accession>
<keyword evidence="3" id="KW-1185">Reference proteome</keyword>
<evidence type="ECO:0000313" key="3">
    <source>
        <dbReference type="Proteomes" id="UP001141806"/>
    </source>
</evidence>
<dbReference type="AlphaFoldDB" id="A0A9Q0KS77"/>
<dbReference type="InterPro" id="IPR052079">
    <property type="entry name" value="E3_ligase/Copine_domain"/>
</dbReference>
<dbReference type="Proteomes" id="UP001141806">
    <property type="component" value="Unassembled WGS sequence"/>
</dbReference>
<dbReference type="PANTHER" id="PTHR45751">
    <property type="entry name" value="COPINE FAMILY PROTEIN 1"/>
    <property type="match status" value="1"/>
</dbReference>
<reference evidence="2" key="1">
    <citation type="journal article" date="2023" name="Plant J.">
        <title>The genome of the king protea, Protea cynaroides.</title>
        <authorList>
            <person name="Chang J."/>
            <person name="Duong T.A."/>
            <person name="Schoeman C."/>
            <person name="Ma X."/>
            <person name="Roodt D."/>
            <person name="Barker N."/>
            <person name="Li Z."/>
            <person name="Van de Peer Y."/>
            <person name="Mizrachi E."/>
        </authorList>
    </citation>
    <scope>NUCLEOTIDE SEQUENCE</scope>
    <source>
        <tissue evidence="2">Young leaves</tissue>
    </source>
</reference>
<dbReference type="SMART" id="SM00327">
    <property type="entry name" value="VWA"/>
    <property type="match status" value="1"/>
</dbReference>